<organism evidence="1 2">
    <name type="scientific">Sphaerodactylus townsendi</name>
    <dbReference type="NCBI Taxonomy" id="933632"/>
    <lineage>
        <taxon>Eukaryota</taxon>
        <taxon>Metazoa</taxon>
        <taxon>Chordata</taxon>
        <taxon>Craniata</taxon>
        <taxon>Vertebrata</taxon>
        <taxon>Euteleostomi</taxon>
        <taxon>Lepidosauria</taxon>
        <taxon>Squamata</taxon>
        <taxon>Bifurcata</taxon>
        <taxon>Gekkota</taxon>
        <taxon>Sphaerodactylidae</taxon>
        <taxon>Sphaerodactylus</taxon>
    </lineage>
</organism>
<dbReference type="EMBL" id="CM037615">
    <property type="protein sequence ID" value="KAH8013784.1"/>
    <property type="molecule type" value="Genomic_DNA"/>
</dbReference>
<evidence type="ECO:0000313" key="2">
    <source>
        <dbReference type="Proteomes" id="UP000827872"/>
    </source>
</evidence>
<comment type="caution">
    <text evidence="1">The sequence shown here is derived from an EMBL/GenBank/DDBJ whole genome shotgun (WGS) entry which is preliminary data.</text>
</comment>
<accession>A0ACB8G289</accession>
<name>A0ACB8G289_9SAUR</name>
<reference evidence="1" key="1">
    <citation type="submission" date="2021-08" db="EMBL/GenBank/DDBJ databases">
        <title>The first chromosome-level gecko genome reveals the dynamic sex chromosomes of Neotropical dwarf geckos (Sphaerodactylidae: Sphaerodactylus).</title>
        <authorList>
            <person name="Pinto B.J."/>
            <person name="Keating S.E."/>
            <person name="Gamble T."/>
        </authorList>
    </citation>
    <scope>NUCLEOTIDE SEQUENCE</scope>
    <source>
        <strain evidence="1">TG3544</strain>
    </source>
</reference>
<evidence type="ECO:0000313" key="1">
    <source>
        <dbReference type="EMBL" id="KAH8013784.1"/>
    </source>
</evidence>
<dbReference type="Proteomes" id="UP000827872">
    <property type="component" value="Linkage Group LG02"/>
</dbReference>
<proteinExistence type="predicted"/>
<keyword evidence="2" id="KW-1185">Reference proteome</keyword>
<sequence length="104" mass="11906">MHESNFFLSALQPENGVCSLALPSDQQLDRKNKETQDTEVLKNARVQEQVRMRMLQKSHSAPRTNGAGPDYELKGKWLVGLKNYPGPQRLSKINQKLMQKQKEV</sequence>
<gene>
    <name evidence="1" type="primary">PKP3_1</name>
    <name evidence="1" type="ORF">K3G42_022067</name>
</gene>
<protein>
    <submittedName>
        <fullName evidence="1">Plakophilin-3</fullName>
    </submittedName>
</protein>